<reference evidence="2 3" key="1">
    <citation type="submission" date="2016-07" db="EMBL/GenBank/DDBJ databases">
        <title>Pervasive Adenine N6-methylation of Active Genes in Fungi.</title>
        <authorList>
            <consortium name="DOE Joint Genome Institute"/>
            <person name="Mondo S.J."/>
            <person name="Dannebaum R.O."/>
            <person name="Kuo R.C."/>
            <person name="Labutti K."/>
            <person name="Haridas S."/>
            <person name="Kuo A."/>
            <person name="Salamov A."/>
            <person name="Ahrendt S.R."/>
            <person name="Lipzen A."/>
            <person name="Sullivan W."/>
            <person name="Andreopoulos W.B."/>
            <person name="Clum A."/>
            <person name="Lindquist E."/>
            <person name="Daum C."/>
            <person name="Ramamoorthy G.K."/>
            <person name="Gryganskyi A."/>
            <person name="Culley D."/>
            <person name="Magnuson J.K."/>
            <person name="James T.Y."/>
            <person name="O'Malley M.A."/>
            <person name="Stajich J.E."/>
            <person name="Spatafora J.W."/>
            <person name="Visel A."/>
            <person name="Grigoriev I.V."/>
        </authorList>
    </citation>
    <scope>NUCLEOTIDE SEQUENCE [LARGE SCALE GENOMIC DNA]</scope>
    <source>
        <strain evidence="2 3">NRRL 2496</strain>
    </source>
</reference>
<keyword evidence="1" id="KW-0812">Transmembrane</keyword>
<organism evidence="2 3">
    <name type="scientific">Syncephalastrum racemosum</name>
    <name type="common">Filamentous fungus</name>
    <dbReference type="NCBI Taxonomy" id="13706"/>
    <lineage>
        <taxon>Eukaryota</taxon>
        <taxon>Fungi</taxon>
        <taxon>Fungi incertae sedis</taxon>
        <taxon>Mucoromycota</taxon>
        <taxon>Mucoromycotina</taxon>
        <taxon>Mucoromycetes</taxon>
        <taxon>Mucorales</taxon>
        <taxon>Syncephalastraceae</taxon>
        <taxon>Syncephalastrum</taxon>
    </lineage>
</organism>
<keyword evidence="3" id="KW-1185">Reference proteome</keyword>
<evidence type="ECO:0000313" key="2">
    <source>
        <dbReference type="EMBL" id="ORY91060.1"/>
    </source>
</evidence>
<evidence type="ECO:0000256" key="1">
    <source>
        <dbReference type="SAM" id="Phobius"/>
    </source>
</evidence>
<protein>
    <submittedName>
        <fullName evidence="2">Uncharacterized protein</fullName>
    </submittedName>
</protein>
<dbReference type="AlphaFoldDB" id="A0A1X2H0U5"/>
<feature type="transmembrane region" description="Helical" evidence="1">
    <location>
        <begin position="49"/>
        <end position="69"/>
    </location>
</feature>
<name>A0A1X2H0U5_SYNRA</name>
<dbReference type="Proteomes" id="UP000242180">
    <property type="component" value="Unassembled WGS sequence"/>
</dbReference>
<evidence type="ECO:0000313" key="3">
    <source>
        <dbReference type="Proteomes" id="UP000242180"/>
    </source>
</evidence>
<accession>A0A1X2H0U5</accession>
<keyword evidence="1" id="KW-0472">Membrane</keyword>
<proteinExistence type="predicted"/>
<gene>
    <name evidence="2" type="ORF">BCR43DRAFT_498431</name>
</gene>
<dbReference type="InParanoid" id="A0A1X2H0U5"/>
<dbReference type="OrthoDB" id="377733at2759"/>
<keyword evidence="1" id="KW-1133">Transmembrane helix</keyword>
<comment type="caution">
    <text evidence="2">The sequence shown here is derived from an EMBL/GenBank/DDBJ whole genome shotgun (WGS) entry which is preliminary data.</text>
</comment>
<dbReference type="EMBL" id="MCGN01000011">
    <property type="protein sequence ID" value="ORY91060.1"/>
    <property type="molecule type" value="Genomic_DNA"/>
</dbReference>
<sequence>MESVILYKEDHYKGKQRTDPFSFDREEGREGLSKGGVNLGAEDPMALLFYFYSFSSLADIACVGVLSWVERHEPT</sequence>